<evidence type="ECO:0000313" key="2">
    <source>
        <dbReference type="Proteomes" id="UP000019487"/>
    </source>
</evidence>
<dbReference type="Proteomes" id="UP000019487">
    <property type="component" value="Unassembled WGS sequence"/>
</dbReference>
<organism evidence="1 2">
    <name type="scientific">Sclerotinia borealis (strain F-4128)</name>
    <dbReference type="NCBI Taxonomy" id="1432307"/>
    <lineage>
        <taxon>Eukaryota</taxon>
        <taxon>Fungi</taxon>
        <taxon>Dikarya</taxon>
        <taxon>Ascomycota</taxon>
        <taxon>Pezizomycotina</taxon>
        <taxon>Leotiomycetes</taxon>
        <taxon>Helotiales</taxon>
        <taxon>Sclerotiniaceae</taxon>
        <taxon>Sclerotinia</taxon>
    </lineage>
</organism>
<name>W9C4J8_SCLBF</name>
<dbReference type="EMBL" id="AYSA01000470">
    <property type="protein sequence ID" value="ESZ91692.1"/>
    <property type="molecule type" value="Genomic_DNA"/>
</dbReference>
<evidence type="ECO:0000313" key="1">
    <source>
        <dbReference type="EMBL" id="ESZ91692.1"/>
    </source>
</evidence>
<keyword evidence="2" id="KW-1185">Reference proteome</keyword>
<reference evidence="1 2" key="1">
    <citation type="journal article" date="2014" name="Genome Announc.">
        <title>Draft genome sequence of Sclerotinia borealis, a psychrophilic plant pathogenic fungus.</title>
        <authorList>
            <person name="Mardanov A.V."/>
            <person name="Beletsky A.V."/>
            <person name="Kadnikov V.V."/>
            <person name="Ignatov A.N."/>
            <person name="Ravin N.V."/>
        </authorList>
    </citation>
    <scope>NUCLEOTIDE SEQUENCE [LARGE SCALE GENOMIC DNA]</scope>
    <source>
        <strain evidence="2">F-4157</strain>
    </source>
</reference>
<accession>W9C4J8</accession>
<dbReference type="AlphaFoldDB" id="W9C4J8"/>
<sequence length="79" mass="9220">MSLQERFLASSELTADEQYLVIDYFDMALPNIIEKNSERIVDVEVLQTGSVNRHRFSEEKAEVEMWEIVTAEEEGILRK</sequence>
<protein>
    <submittedName>
        <fullName evidence="1">Uncharacterized protein</fullName>
    </submittedName>
</protein>
<comment type="caution">
    <text evidence="1">The sequence shown here is derived from an EMBL/GenBank/DDBJ whole genome shotgun (WGS) entry which is preliminary data.</text>
</comment>
<proteinExistence type="predicted"/>
<dbReference type="HOGENOM" id="CLU_2607377_0_0_1"/>
<dbReference type="OrthoDB" id="5272396at2759"/>
<gene>
    <name evidence="1" type="ORF">SBOR_7949</name>
</gene>